<accession>A0A0E9X7X1</accession>
<reference evidence="1" key="1">
    <citation type="submission" date="2014-11" db="EMBL/GenBank/DDBJ databases">
        <authorList>
            <person name="Amaro Gonzalez C."/>
        </authorList>
    </citation>
    <scope>NUCLEOTIDE SEQUENCE</scope>
</reference>
<dbReference type="EMBL" id="GBXM01009760">
    <property type="protein sequence ID" value="JAH98817.1"/>
    <property type="molecule type" value="Transcribed_RNA"/>
</dbReference>
<sequence length="57" mass="6406">MGVMMIGDSIHIPMAGKSCSNYSVPWEKCSIIQPSPMSTLLHCRNTNGHIYHNCHYN</sequence>
<dbReference type="AlphaFoldDB" id="A0A0E9X7X1"/>
<protein>
    <submittedName>
        <fullName evidence="1">Uncharacterized protein</fullName>
    </submittedName>
</protein>
<evidence type="ECO:0000313" key="1">
    <source>
        <dbReference type="EMBL" id="JAH98817.1"/>
    </source>
</evidence>
<name>A0A0E9X7X1_ANGAN</name>
<organism evidence="1">
    <name type="scientific">Anguilla anguilla</name>
    <name type="common">European freshwater eel</name>
    <name type="synonym">Muraena anguilla</name>
    <dbReference type="NCBI Taxonomy" id="7936"/>
    <lineage>
        <taxon>Eukaryota</taxon>
        <taxon>Metazoa</taxon>
        <taxon>Chordata</taxon>
        <taxon>Craniata</taxon>
        <taxon>Vertebrata</taxon>
        <taxon>Euteleostomi</taxon>
        <taxon>Actinopterygii</taxon>
        <taxon>Neopterygii</taxon>
        <taxon>Teleostei</taxon>
        <taxon>Anguilliformes</taxon>
        <taxon>Anguillidae</taxon>
        <taxon>Anguilla</taxon>
    </lineage>
</organism>
<proteinExistence type="predicted"/>
<reference evidence="1" key="2">
    <citation type="journal article" date="2015" name="Fish Shellfish Immunol.">
        <title>Early steps in the European eel (Anguilla anguilla)-Vibrio vulnificus interaction in the gills: Role of the RtxA13 toxin.</title>
        <authorList>
            <person name="Callol A."/>
            <person name="Pajuelo D."/>
            <person name="Ebbesson L."/>
            <person name="Teles M."/>
            <person name="MacKenzie S."/>
            <person name="Amaro C."/>
        </authorList>
    </citation>
    <scope>NUCLEOTIDE SEQUENCE</scope>
</reference>